<evidence type="ECO:0000256" key="4">
    <source>
        <dbReference type="ARBA" id="ARBA00023136"/>
    </source>
</evidence>
<dbReference type="GO" id="GO:0016020">
    <property type="term" value="C:membrane"/>
    <property type="evidence" value="ECO:0007669"/>
    <property type="project" value="UniProtKB-SubCell"/>
</dbReference>
<dbReference type="SUPFAM" id="SSF53822">
    <property type="entry name" value="Periplasmic binding protein-like I"/>
    <property type="match status" value="1"/>
</dbReference>
<evidence type="ECO:0000313" key="7">
    <source>
        <dbReference type="Proteomes" id="UP000186922"/>
    </source>
</evidence>
<keyword evidence="3" id="KW-1133">Transmembrane helix</keyword>
<proteinExistence type="predicted"/>
<evidence type="ECO:0000256" key="2">
    <source>
        <dbReference type="ARBA" id="ARBA00022692"/>
    </source>
</evidence>
<evidence type="ECO:0000256" key="1">
    <source>
        <dbReference type="ARBA" id="ARBA00004370"/>
    </source>
</evidence>
<dbReference type="AlphaFoldDB" id="A0A1D1UMJ6"/>
<dbReference type="InterPro" id="IPR001828">
    <property type="entry name" value="ANF_lig-bd_rcpt"/>
</dbReference>
<keyword evidence="2" id="KW-0812">Transmembrane</keyword>
<evidence type="ECO:0000256" key="3">
    <source>
        <dbReference type="ARBA" id="ARBA00022989"/>
    </source>
</evidence>
<dbReference type="Gene3D" id="3.40.50.2300">
    <property type="match status" value="1"/>
</dbReference>
<protein>
    <recommendedName>
        <fullName evidence="5">Receptor ligand binding region domain-containing protein</fullName>
    </recommendedName>
</protein>
<dbReference type="Proteomes" id="UP000186922">
    <property type="component" value="Unassembled WGS sequence"/>
</dbReference>
<dbReference type="InterPro" id="IPR028082">
    <property type="entry name" value="Peripla_BP_I"/>
</dbReference>
<keyword evidence="7" id="KW-1185">Reference proteome</keyword>
<comment type="subcellular location">
    <subcellularLocation>
        <location evidence="1">Membrane</location>
    </subcellularLocation>
</comment>
<reference evidence="6 7" key="1">
    <citation type="journal article" date="2016" name="Nat. Commun.">
        <title>Extremotolerant tardigrade genome and improved radiotolerance of human cultured cells by tardigrade-unique protein.</title>
        <authorList>
            <person name="Hashimoto T."/>
            <person name="Horikawa D.D."/>
            <person name="Saito Y."/>
            <person name="Kuwahara H."/>
            <person name="Kozuka-Hata H."/>
            <person name="Shin-I T."/>
            <person name="Minakuchi Y."/>
            <person name="Ohishi K."/>
            <person name="Motoyama A."/>
            <person name="Aizu T."/>
            <person name="Enomoto A."/>
            <person name="Kondo K."/>
            <person name="Tanaka S."/>
            <person name="Hara Y."/>
            <person name="Koshikawa S."/>
            <person name="Sagara H."/>
            <person name="Miura T."/>
            <person name="Yokobori S."/>
            <person name="Miyagawa K."/>
            <person name="Suzuki Y."/>
            <person name="Kubo T."/>
            <person name="Oyama M."/>
            <person name="Kohara Y."/>
            <person name="Fujiyama A."/>
            <person name="Arakawa K."/>
            <person name="Katayama T."/>
            <person name="Toyoda A."/>
            <person name="Kunieda T."/>
        </authorList>
    </citation>
    <scope>NUCLEOTIDE SEQUENCE [LARGE SCALE GENOMIC DNA]</scope>
    <source>
        <strain evidence="6 7">YOKOZUNA-1</strain>
    </source>
</reference>
<organism evidence="6 7">
    <name type="scientific">Ramazzottius varieornatus</name>
    <name type="common">Water bear</name>
    <name type="synonym">Tardigrade</name>
    <dbReference type="NCBI Taxonomy" id="947166"/>
    <lineage>
        <taxon>Eukaryota</taxon>
        <taxon>Metazoa</taxon>
        <taxon>Ecdysozoa</taxon>
        <taxon>Tardigrada</taxon>
        <taxon>Eutardigrada</taxon>
        <taxon>Parachela</taxon>
        <taxon>Hypsibioidea</taxon>
        <taxon>Ramazzottiidae</taxon>
        <taxon>Ramazzottius</taxon>
    </lineage>
</organism>
<keyword evidence="4" id="KW-0472">Membrane</keyword>
<comment type="caution">
    <text evidence="6">The sequence shown here is derived from an EMBL/GenBank/DDBJ whole genome shotgun (WGS) entry which is preliminary data.</text>
</comment>
<dbReference type="Pfam" id="PF01094">
    <property type="entry name" value="ANF_receptor"/>
    <property type="match status" value="1"/>
</dbReference>
<name>A0A1D1UMJ6_RAMVA</name>
<accession>A0A1D1UMJ6</accession>
<feature type="domain" description="Receptor ligand binding region" evidence="5">
    <location>
        <begin position="6"/>
        <end position="174"/>
    </location>
</feature>
<sequence>MEGVQLSRISREFGLPIIWTTGSAAELENKAVYPNVILASPLVLTTTLFVTTTLSLIQYYGWETVYIVHDTAGPAYAAAVPVARGLQAALSQSGATVYRRGVDPSVLSDYTAVLTDIQKQARSEYLDSFSPPRNHAQSQCLTDFAVVCLAGHASSVRSFMVSAAKMGMTDGEYVR</sequence>
<evidence type="ECO:0000259" key="5">
    <source>
        <dbReference type="Pfam" id="PF01094"/>
    </source>
</evidence>
<dbReference type="EMBL" id="BDGG01000001">
    <property type="protein sequence ID" value="GAU88487.1"/>
    <property type="molecule type" value="Genomic_DNA"/>
</dbReference>
<evidence type="ECO:0000313" key="6">
    <source>
        <dbReference type="EMBL" id="GAU88487.1"/>
    </source>
</evidence>
<gene>
    <name evidence="6" type="primary">RvY_01178</name>
    <name evidence="6" type="synonym">RvY_01178.1</name>
    <name evidence="6" type="ORF">RvY_01178-1</name>
</gene>